<dbReference type="AlphaFoldDB" id="A0AAW0BTV1"/>
<organism evidence="2 3">
    <name type="scientific">Favolaschia claudopus</name>
    <dbReference type="NCBI Taxonomy" id="2862362"/>
    <lineage>
        <taxon>Eukaryota</taxon>
        <taxon>Fungi</taxon>
        <taxon>Dikarya</taxon>
        <taxon>Basidiomycota</taxon>
        <taxon>Agaricomycotina</taxon>
        <taxon>Agaricomycetes</taxon>
        <taxon>Agaricomycetidae</taxon>
        <taxon>Agaricales</taxon>
        <taxon>Marasmiineae</taxon>
        <taxon>Mycenaceae</taxon>
        <taxon>Favolaschia</taxon>
    </lineage>
</organism>
<keyword evidence="3" id="KW-1185">Reference proteome</keyword>
<evidence type="ECO:0000313" key="3">
    <source>
        <dbReference type="Proteomes" id="UP001362999"/>
    </source>
</evidence>
<feature type="region of interest" description="Disordered" evidence="1">
    <location>
        <begin position="1"/>
        <end position="22"/>
    </location>
</feature>
<comment type="caution">
    <text evidence="2">The sequence shown here is derived from an EMBL/GenBank/DDBJ whole genome shotgun (WGS) entry which is preliminary data.</text>
</comment>
<sequence>MKSPPGGFPPASTYVGVASSDRSDRKYKDRSYSYLKCPRARLCSLILDQDRGVASPDDVNDAGFFISEQNHTQHPYEFNVRVDDLSHNHQFEANYTLNSESSSVNTALAPQDPWSFLDNVCDTESLQHIPIANQHPGDHDTDSEKVNPDYPYATPTMLAGMVPAPEPTQSQYNDPYVPVAATIPGLEPTNAPHHQFCALLIERNINPYDFISFMLAHRHLDADRLRAILSGLAGRRVPSRRRRAIPREARICSNTLKLDRKMQIVGPNFMFGFRAERLGRSRSIAK</sequence>
<reference evidence="2 3" key="1">
    <citation type="journal article" date="2024" name="J Genomics">
        <title>Draft genome sequencing and assembly of Favolaschia claudopus CIRM-BRFM 2984 isolated from oak limbs.</title>
        <authorList>
            <person name="Navarro D."/>
            <person name="Drula E."/>
            <person name="Chaduli D."/>
            <person name="Cazenave R."/>
            <person name="Ahrendt S."/>
            <person name="Wang J."/>
            <person name="Lipzen A."/>
            <person name="Daum C."/>
            <person name="Barry K."/>
            <person name="Grigoriev I.V."/>
            <person name="Favel A."/>
            <person name="Rosso M.N."/>
            <person name="Martin F."/>
        </authorList>
    </citation>
    <scope>NUCLEOTIDE SEQUENCE [LARGE SCALE GENOMIC DNA]</scope>
    <source>
        <strain evidence="2 3">CIRM-BRFM 2984</strain>
    </source>
</reference>
<name>A0AAW0BTV1_9AGAR</name>
<dbReference type="Proteomes" id="UP001362999">
    <property type="component" value="Unassembled WGS sequence"/>
</dbReference>
<protein>
    <submittedName>
        <fullName evidence="2">Uncharacterized protein</fullName>
    </submittedName>
</protein>
<proteinExistence type="predicted"/>
<dbReference type="EMBL" id="JAWWNJ010000026">
    <property type="protein sequence ID" value="KAK7030132.1"/>
    <property type="molecule type" value="Genomic_DNA"/>
</dbReference>
<gene>
    <name evidence="2" type="ORF">R3P38DRAFT_2775556</name>
</gene>
<evidence type="ECO:0000256" key="1">
    <source>
        <dbReference type="SAM" id="MobiDB-lite"/>
    </source>
</evidence>
<accession>A0AAW0BTV1</accession>
<evidence type="ECO:0000313" key="2">
    <source>
        <dbReference type="EMBL" id="KAK7030132.1"/>
    </source>
</evidence>